<evidence type="ECO:0000256" key="1">
    <source>
        <dbReference type="SAM" id="Phobius"/>
    </source>
</evidence>
<gene>
    <name evidence="3" type="ORF">Ptr86124_001902</name>
    <name evidence="2" type="ORF">PtrM4_063310</name>
</gene>
<evidence type="ECO:0000313" key="2">
    <source>
        <dbReference type="EMBL" id="KAF7574707.1"/>
    </source>
</evidence>
<dbReference type="AlphaFoldDB" id="A0A2W1GHT3"/>
<dbReference type="Proteomes" id="UP000245464">
    <property type="component" value="Chromosome 2"/>
</dbReference>
<sequence>MSIPVSYMPYPQALLTQTVPAPTTAAYLQSTFTPTDPSMTTAGLASMHTVTTVPTDGGTVTATITIQTNPLVVAIITMVGPGWEWASNGITMKETSPISTFATSSSYNPATLPLSKIATSSFSTLLTSTLSMAGISSHSPTATLSSVTKSTVETSLHTSTETPQAKPQSDISSNWIHRAGMYGGIIVGAIFALIIILLAVLALRRRATRKKELESLRPIRLQPLRQSGLRRSDNPVWPLAPPAPRQTFGETIRAYAADSRDTSTTFRPVRTLSQTEAMIRDRIATTGRPDLPLSATPRIYR</sequence>
<feature type="transmembrane region" description="Helical" evidence="1">
    <location>
        <begin position="181"/>
        <end position="203"/>
    </location>
</feature>
<accession>A0A2W1GHT3</accession>
<evidence type="ECO:0000313" key="3">
    <source>
        <dbReference type="EMBL" id="KAI1518774.1"/>
    </source>
</evidence>
<evidence type="ECO:0000313" key="4">
    <source>
        <dbReference type="Proteomes" id="UP000245464"/>
    </source>
</evidence>
<organism evidence="3 5">
    <name type="scientific">Pyrenophora tritici-repentis</name>
    <dbReference type="NCBI Taxonomy" id="45151"/>
    <lineage>
        <taxon>Eukaryota</taxon>
        <taxon>Fungi</taxon>
        <taxon>Dikarya</taxon>
        <taxon>Ascomycota</taxon>
        <taxon>Pezizomycotina</taxon>
        <taxon>Dothideomycetes</taxon>
        <taxon>Pleosporomycetidae</taxon>
        <taxon>Pleosporales</taxon>
        <taxon>Pleosporineae</taxon>
        <taxon>Pleosporaceae</taxon>
        <taxon>Pyrenophora</taxon>
    </lineage>
</organism>
<dbReference type="EMBL" id="NRDI02000002">
    <property type="protein sequence ID" value="KAI1518774.1"/>
    <property type="molecule type" value="Genomic_DNA"/>
</dbReference>
<comment type="caution">
    <text evidence="3">The sequence shown here is derived from an EMBL/GenBank/DDBJ whole genome shotgun (WGS) entry which is preliminary data.</text>
</comment>
<protein>
    <submittedName>
        <fullName evidence="2">Tymo-45kd-70kd domain containing protein</fullName>
    </submittedName>
</protein>
<reference evidence="2 4" key="1">
    <citation type="journal article" date="2018" name="BMC Genomics">
        <title>Comparative genomics of the wheat fungal pathogen Pyrenophora tritici-repentis reveals chromosomal variations and genome plasticity.</title>
        <authorList>
            <person name="Moolhuijzen P."/>
            <person name="See P.T."/>
            <person name="Hane J.K."/>
            <person name="Shi G."/>
            <person name="Liu Z."/>
            <person name="Oliver R.P."/>
            <person name="Moffat C.S."/>
        </authorList>
    </citation>
    <scope>NUCLEOTIDE SEQUENCE [LARGE SCALE GENOMIC DNA]</scope>
    <source>
        <strain evidence="2">M4</strain>
    </source>
</reference>
<keyword evidence="5" id="KW-1185">Reference proteome</keyword>
<proteinExistence type="predicted"/>
<reference evidence="3" key="3">
    <citation type="journal article" date="2022" name="bioRxiv">
        <title>A global pangenome for the wheat fungal pathogen Pyrenophora tritici-repentis and prediction of effector protein structural homology.</title>
        <authorList>
            <person name="Moolhuijzen P."/>
            <person name="See P.T."/>
            <person name="Shi G."/>
            <person name="Powell H.R."/>
            <person name="Cockram J."/>
            <person name="Jorgensen L.N."/>
            <person name="Benslimane H."/>
            <person name="Strelkov S.E."/>
            <person name="Turner J."/>
            <person name="Liu Z."/>
            <person name="Moffat C.S."/>
        </authorList>
    </citation>
    <scope>NUCLEOTIDE SEQUENCE</scope>
    <source>
        <strain evidence="3">86-124</strain>
    </source>
</reference>
<keyword evidence="1" id="KW-0472">Membrane</keyword>
<dbReference type="EMBL" id="NQIK02000002">
    <property type="protein sequence ID" value="KAF7574707.1"/>
    <property type="molecule type" value="Genomic_DNA"/>
</dbReference>
<reference evidence="5" key="4">
    <citation type="journal article" date="2022" name="Microb. Genom.">
        <title>A global pangenome for the wheat fungal pathogen Pyrenophora tritici-repentis and prediction of effector protein structural homology.</title>
        <authorList>
            <person name="Moolhuijzen P.M."/>
            <person name="See P.T."/>
            <person name="Shi G."/>
            <person name="Powell H.R."/>
            <person name="Cockram J."/>
            <person name="Jorgensen L.N."/>
            <person name="Benslimane H."/>
            <person name="Strelkov S.E."/>
            <person name="Turner J."/>
            <person name="Liu Z."/>
            <person name="Moffat C.S."/>
        </authorList>
    </citation>
    <scope>NUCLEOTIDE SEQUENCE [LARGE SCALE GENOMIC DNA]</scope>
</reference>
<keyword evidence="1" id="KW-1133">Transmembrane helix</keyword>
<name>A0A2W1GHT3_9PLEO</name>
<keyword evidence="1" id="KW-0812">Transmembrane</keyword>
<dbReference type="OrthoDB" id="3694323at2759"/>
<evidence type="ECO:0000313" key="5">
    <source>
        <dbReference type="Proteomes" id="UP000249757"/>
    </source>
</evidence>
<dbReference type="Proteomes" id="UP000249757">
    <property type="component" value="Unassembled WGS sequence"/>
</dbReference>
<reference evidence="3" key="2">
    <citation type="submission" date="2021-05" db="EMBL/GenBank/DDBJ databases">
        <authorList>
            <person name="Moolhuijzen P.M."/>
            <person name="Moffat C.S."/>
        </authorList>
    </citation>
    <scope>NUCLEOTIDE SEQUENCE</scope>
    <source>
        <strain evidence="3">86-124</strain>
    </source>
</reference>